<protein>
    <submittedName>
        <fullName evidence="1">Uncharacterized protein</fullName>
    </submittedName>
</protein>
<dbReference type="EMBL" id="UINC01041588">
    <property type="protein sequence ID" value="SVB43067.1"/>
    <property type="molecule type" value="Genomic_DNA"/>
</dbReference>
<name>A0A382DZP3_9ZZZZ</name>
<accession>A0A382DZP3</accession>
<sequence>MFDESDLLTKRKKICWKSWNALMDEYLAGELAADQEAKETLEEMRNELESTANPELSIFPFGALEAMPRVVNTPLGVFSLDSMFKPSDRWDCWIGSTNFSITHVIKNTLKETEGIEVLRIMGRYTFFVGIATLFDFKDVRLDIEKSLCGYTEKEVLSNEETLATVNLVKDQLKTKKYWSILVAPTGKVDYVVSDNLDQAYLDGLNELLELKQVLGGIILRGDHG</sequence>
<proteinExistence type="predicted"/>
<organism evidence="1">
    <name type="scientific">marine metagenome</name>
    <dbReference type="NCBI Taxonomy" id="408172"/>
    <lineage>
        <taxon>unclassified sequences</taxon>
        <taxon>metagenomes</taxon>
        <taxon>ecological metagenomes</taxon>
    </lineage>
</organism>
<evidence type="ECO:0000313" key="1">
    <source>
        <dbReference type="EMBL" id="SVB43067.1"/>
    </source>
</evidence>
<reference evidence="1" key="1">
    <citation type="submission" date="2018-05" db="EMBL/GenBank/DDBJ databases">
        <authorList>
            <person name="Lanie J.A."/>
            <person name="Ng W.-L."/>
            <person name="Kazmierczak K.M."/>
            <person name="Andrzejewski T.M."/>
            <person name="Davidsen T.M."/>
            <person name="Wayne K.J."/>
            <person name="Tettelin H."/>
            <person name="Glass J.I."/>
            <person name="Rusch D."/>
            <person name="Podicherti R."/>
            <person name="Tsui H.-C.T."/>
            <person name="Winkler M.E."/>
        </authorList>
    </citation>
    <scope>NUCLEOTIDE SEQUENCE</scope>
</reference>
<dbReference type="AlphaFoldDB" id="A0A382DZP3"/>
<gene>
    <name evidence="1" type="ORF">METZ01_LOCUS195921</name>
</gene>